<gene>
    <name evidence="18" type="ORF">FCC1311_069552</name>
</gene>
<dbReference type="InterPro" id="IPR008259">
    <property type="entry name" value="FMN_hydac_DH_AS"/>
</dbReference>
<dbReference type="SUPFAM" id="SSF51395">
    <property type="entry name" value="FMN-linked oxidoreductases"/>
    <property type="match status" value="1"/>
</dbReference>
<dbReference type="InterPro" id="IPR037396">
    <property type="entry name" value="FMN_HAD"/>
</dbReference>
<keyword evidence="19" id="KW-1185">Reference proteome</keyword>
<proteinExistence type="inferred from homology"/>
<dbReference type="InterPro" id="IPR013785">
    <property type="entry name" value="Aldolase_TIM"/>
</dbReference>
<dbReference type="InterPro" id="IPR001199">
    <property type="entry name" value="Cyt_B5-like_heme/steroid-bd"/>
</dbReference>
<keyword evidence="9" id="KW-0408">Iron</keyword>
<evidence type="ECO:0000256" key="7">
    <source>
        <dbReference type="ARBA" id="ARBA00022723"/>
    </source>
</evidence>
<accession>A0A2R5GJE1</accession>
<comment type="catalytic activity">
    <reaction evidence="11">
        <text>(S)-lactate + 2 Fe(III)-[cytochrome c] = 2 Fe(II)-[cytochrome c] + pyruvate + 2 H(+)</text>
        <dbReference type="Rhea" id="RHEA:19909"/>
        <dbReference type="Rhea" id="RHEA-COMP:10350"/>
        <dbReference type="Rhea" id="RHEA-COMP:14399"/>
        <dbReference type="ChEBI" id="CHEBI:15361"/>
        <dbReference type="ChEBI" id="CHEBI:15378"/>
        <dbReference type="ChEBI" id="CHEBI:16651"/>
        <dbReference type="ChEBI" id="CHEBI:29033"/>
        <dbReference type="ChEBI" id="CHEBI:29034"/>
        <dbReference type="EC" id="1.1.2.3"/>
    </reaction>
    <physiologicalReaction direction="left-to-right" evidence="11">
        <dbReference type="Rhea" id="RHEA:19910"/>
    </physiologicalReaction>
</comment>
<dbReference type="Pfam" id="PF01070">
    <property type="entry name" value="FMN_dh"/>
    <property type="match status" value="1"/>
</dbReference>
<dbReference type="InterPro" id="IPR037458">
    <property type="entry name" value="L-MDH/L-LDH_FMN-bd"/>
</dbReference>
<keyword evidence="4" id="KW-0349">Heme</keyword>
<keyword evidence="7" id="KW-0479">Metal-binding</keyword>
<comment type="similarity">
    <text evidence="13">In the N-terminal section; belongs to the cytochrome b5 family.</text>
</comment>
<dbReference type="CDD" id="cd02922">
    <property type="entry name" value="FCB2_FMN"/>
    <property type="match status" value="1"/>
</dbReference>
<evidence type="ECO:0000256" key="9">
    <source>
        <dbReference type="ARBA" id="ARBA00023004"/>
    </source>
</evidence>
<dbReference type="PROSITE" id="PS51349">
    <property type="entry name" value="FMN_HYDROXY_ACID_DH_2"/>
    <property type="match status" value="1"/>
</dbReference>
<dbReference type="Pfam" id="PF00173">
    <property type="entry name" value="Cyt-b5"/>
    <property type="match status" value="1"/>
</dbReference>
<dbReference type="AlphaFoldDB" id="A0A2R5GJE1"/>
<protein>
    <recommendedName>
        <fullName evidence="15">L-lactate dehydrogenase (cytochrome)</fullName>
        <ecNumber evidence="14">1.1.2.3</ecNumber>
    </recommendedName>
</protein>
<keyword evidence="5" id="KW-0285">Flavoprotein</keyword>
<dbReference type="OrthoDB" id="25826at2759"/>
<evidence type="ECO:0000256" key="11">
    <source>
        <dbReference type="ARBA" id="ARBA00052399"/>
    </source>
</evidence>
<evidence type="ECO:0000256" key="4">
    <source>
        <dbReference type="ARBA" id="ARBA00022617"/>
    </source>
</evidence>
<dbReference type="InterPro" id="IPR000262">
    <property type="entry name" value="FMN-dep_DH"/>
</dbReference>
<comment type="subunit">
    <text evidence="3">Homotetramer.</text>
</comment>
<evidence type="ECO:0000256" key="5">
    <source>
        <dbReference type="ARBA" id="ARBA00022630"/>
    </source>
</evidence>
<name>A0A2R5GJE1_9STRA</name>
<dbReference type="FunFam" id="3.20.20.70:FF:000062">
    <property type="entry name" value="Cytochrome b2, mitochondrial, putative"/>
    <property type="match status" value="1"/>
</dbReference>
<keyword evidence="6" id="KW-0288">FMN</keyword>
<evidence type="ECO:0000256" key="15">
    <source>
        <dbReference type="ARBA" id="ARBA00068515"/>
    </source>
</evidence>
<keyword evidence="8" id="KW-0560">Oxidoreductase</keyword>
<organism evidence="18 19">
    <name type="scientific">Hondaea fermentalgiana</name>
    <dbReference type="NCBI Taxonomy" id="2315210"/>
    <lineage>
        <taxon>Eukaryota</taxon>
        <taxon>Sar</taxon>
        <taxon>Stramenopiles</taxon>
        <taxon>Bigyra</taxon>
        <taxon>Labyrinthulomycetes</taxon>
        <taxon>Thraustochytrida</taxon>
        <taxon>Thraustochytriidae</taxon>
        <taxon>Hondaea</taxon>
    </lineage>
</organism>
<feature type="domain" description="Cytochrome b5 heme-binding" evidence="16">
    <location>
        <begin position="7"/>
        <end position="84"/>
    </location>
</feature>
<evidence type="ECO:0000256" key="6">
    <source>
        <dbReference type="ARBA" id="ARBA00022643"/>
    </source>
</evidence>
<dbReference type="Gene3D" id="3.10.120.10">
    <property type="entry name" value="Cytochrome b5-like heme/steroid binding domain"/>
    <property type="match status" value="1"/>
</dbReference>
<feature type="domain" description="FMN hydroxy acid dehydrogenase" evidence="17">
    <location>
        <begin position="112"/>
        <end position="478"/>
    </location>
</feature>
<sequence>MAARKELRTVSMEEVQKHNAEDDCWLVLCGKVYDLTDFHKAHPGGSKIITSAAGMDASAPFQQVHPADIAERLLSPDVVIGKIDKSTIKPEHVVAAPKNDDDEDENQEPIELDVSQMLNAFDFEQVAKLKMNKEGWAYYSSGSDDEITLRENHNAFQRIWLRPRVLVDVAKIDLSSQILGFDTSIPLYISATALGRLAHPDGEQALCRAAHASGIIQMIPTLSSCSVDEMLDARADGQIVFSQLYVNQNRQRTLEYIQRIEAEGVRALFITVDAPQLGRREKDMRNKFSKQGTSIQKADETEGKVNRDQGVTRAISSFIDPSLKWEDLQWFFENTKLPIILKGVQCAEDAVLALRYGCAGIVLSNHGGRQLDLARSGIEVLPEVMAALRKEPGYSKQHFEVYVDGGIRRGADIFKALALGATAVGIGRPSIYSLAAFGPEGVERMIEIFKDELEMCMRLMGTPSVAHICEEHVITRNLADHFATQPRDNLLLDTYEPIRTAAADKTKSKL</sequence>
<evidence type="ECO:0000256" key="14">
    <source>
        <dbReference type="ARBA" id="ARBA00066458"/>
    </source>
</evidence>
<dbReference type="GO" id="GO:0005758">
    <property type="term" value="C:mitochondrial intermembrane space"/>
    <property type="evidence" value="ECO:0007669"/>
    <property type="project" value="UniProtKB-SubCell"/>
</dbReference>
<evidence type="ECO:0000256" key="12">
    <source>
        <dbReference type="ARBA" id="ARBA00061137"/>
    </source>
</evidence>
<dbReference type="PROSITE" id="PS50255">
    <property type="entry name" value="CYTOCHROME_B5_2"/>
    <property type="match status" value="1"/>
</dbReference>
<evidence type="ECO:0000259" key="16">
    <source>
        <dbReference type="PROSITE" id="PS50255"/>
    </source>
</evidence>
<dbReference type="PANTHER" id="PTHR10578">
    <property type="entry name" value="S -2-HYDROXY-ACID OXIDASE-RELATED"/>
    <property type="match status" value="1"/>
</dbReference>
<dbReference type="SMART" id="SM01117">
    <property type="entry name" value="Cyt-b5"/>
    <property type="match status" value="1"/>
</dbReference>
<dbReference type="PROSITE" id="PS00557">
    <property type="entry name" value="FMN_HYDROXY_ACID_DH_1"/>
    <property type="match status" value="1"/>
</dbReference>
<dbReference type="SUPFAM" id="SSF55856">
    <property type="entry name" value="Cytochrome b5-like heme/steroid binding domain"/>
    <property type="match status" value="1"/>
</dbReference>
<evidence type="ECO:0000313" key="19">
    <source>
        <dbReference type="Proteomes" id="UP000241890"/>
    </source>
</evidence>
<dbReference type="EC" id="1.1.2.3" evidence="14"/>
<dbReference type="PRINTS" id="PR00363">
    <property type="entry name" value="CYTOCHROMEB5"/>
</dbReference>
<evidence type="ECO:0000259" key="17">
    <source>
        <dbReference type="PROSITE" id="PS51349"/>
    </source>
</evidence>
<dbReference type="PANTHER" id="PTHR10578:SF148">
    <property type="entry name" value="L-LACTATE DEHYDROGENASE (CYTOCHROME)"/>
    <property type="match status" value="1"/>
</dbReference>
<comment type="caution">
    <text evidence="18">The sequence shown here is derived from an EMBL/GenBank/DDBJ whole genome shotgun (WGS) entry which is preliminary data.</text>
</comment>
<evidence type="ECO:0000256" key="1">
    <source>
        <dbReference type="ARBA" id="ARBA00001917"/>
    </source>
</evidence>
<dbReference type="InterPro" id="IPR036400">
    <property type="entry name" value="Cyt_B5-like_heme/steroid_sf"/>
</dbReference>
<dbReference type="InParanoid" id="A0A2R5GJE1"/>
<comment type="subcellular location">
    <subcellularLocation>
        <location evidence="2">Mitochondrion intermembrane space</location>
    </subcellularLocation>
</comment>
<reference evidence="18 19" key="1">
    <citation type="submission" date="2017-12" db="EMBL/GenBank/DDBJ databases">
        <title>Sequencing, de novo assembly and annotation of complete genome of a new Thraustochytrid species, strain FCC1311.</title>
        <authorList>
            <person name="Sedici K."/>
            <person name="Godart F."/>
            <person name="Aiese Cigliano R."/>
            <person name="Sanseverino W."/>
            <person name="Barakat M."/>
            <person name="Ortet P."/>
            <person name="Marechal E."/>
            <person name="Cagnac O."/>
            <person name="Amato A."/>
        </authorList>
    </citation>
    <scope>NUCLEOTIDE SEQUENCE [LARGE SCALE GENOMIC DNA]</scope>
</reference>
<keyword evidence="10" id="KW-0496">Mitochondrion</keyword>
<dbReference type="GO" id="GO:0004460">
    <property type="term" value="F:L-lactate dehydrogenase (cytochrome) activity"/>
    <property type="evidence" value="ECO:0007669"/>
    <property type="project" value="UniProtKB-EC"/>
</dbReference>
<evidence type="ECO:0000256" key="2">
    <source>
        <dbReference type="ARBA" id="ARBA00004569"/>
    </source>
</evidence>
<evidence type="ECO:0000256" key="3">
    <source>
        <dbReference type="ARBA" id="ARBA00011881"/>
    </source>
</evidence>
<dbReference type="Gene3D" id="3.20.20.70">
    <property type="entry name" value="Aldolase class I"/>
    <property type="match status" value="1"/>
</dbReference>
<evidence type="ECO:0000256" key="13">
    <source>
        <dbReference type="ARBA" id="ARBA00061589"/>
    </source>
</evidence>
<dbReference type="EMBL" id="BEYU01000083">
    <property type="protein sequence ID" value="GBG30735.1"/>
    <property type="molecule type" value="Genomic_DNA"/>
</dbReference>
<evidence type="ECO:0000256" key="10">
    <source>
        <dbReference type="ARBA" id="ARBA00023128"/>
    </source>
</evidence>
<dbReference type="Proteomes" id="UP000241890">
    <property type="component" value="Unassembled WGS sequence"/>
</dbReference>
<evidence type="ECO:0000313" key="18">
    <source>
        <dbReference type="EMBL" id="GBG30735.1"/>
    </source>
</evidence>
<comment type="cofactor">
    <cofactor evidence="1">
        <name>FMN</name>
        <dbReference type="ChEBI" id="CHEBI:58210"/>
    </cofactor>
</comment>
<comment type="similarity">
    <text evidence="12">In the C-terminal section; belongs to the FMN-dependent alpha-hydroxy acid dehydrogenase family.</text>
</comment>
<evidence type="ECO:0000256" key="8">
    <source>
        <dbReference type="ARBA" id="ARBA00023002"/>
    </source>
</evidence>
<dbReference type="GO" id="GO:0046872">
    <property type="term" value="F:metal ion binding"/>
    <property type="evidence" value="ECO:0007669"/>
    <property type="project" value="UniProtKB-KW"/>
</dbReference>